<sequence length="85" mass="9369">MDLVDETRLINVGLIANPGKSVALVVGSERMEKIDTSNKEVSLLDKIRSVMRKSSSFSKSCDTQDSNELIEGRDASNEPPSRPFK</sequence>
<dbReference type="EMBL" id="CM051397">
    <property type="protein sequence ID" value="KAJ4721032.1"/>
    <property type="molecule type" value="Genomic_DNA"/>
</dbReference>
<dbReference type="Proteomes" id="UP001164539">
    <property type="component" value="Chromosome 4"/>
</dbReference>
<keyword evidence="2" id="KW-1185">Reference proteome</keyword>
<evidence type="ECO:0000313" key="2">
    <source>
        <dbReference type="Proteomes" id="UP001164539"/>
    </source>
</evidence>
<protein>
    <submittedName>
        <fullName evidence="1">Uncharacterized protein</fullName>
    </submittedName>
</protein>
<name>A0ACC1YCG9_MELAZ</name>
<proteinExistence type="predicted"/>
<accession>A0ACC1YCG9</accession>
<organism evidence="1 2">
    <name type="scientific">Melia azedarach</name>
    <name type="common">Chinaberry tree</name>
    <dbReference type="NCBI Taxonomy" id="155640"/>
    <lineage>
        <taxon>Eukaryota</taxon>
        <taxon>Viridiplantae</taxon>
        <taxon>Streptophyta</taxon>
        <taxon>Embryophyta</taxon>
        <taxon>Tracheophyta</taxon>
        <taxon>Spermatophyta</taxon>
        <taxon>Magnoliopsida</taxon>
        <taxon>eudicotyledons</taxon>
        <taxon>Gunneridae</taxon>
        <taxon>Pentapetalae</taxon>
        <taxon>rosids</taxon>
        <taxon>malvids</taxon>
        <taxon>Sapindales</taxon>
        <taxon>Meliaceae</taxon>
        <taxon>Melia</taxon>
    </lineage>
</organism>
<gene>
    <name evidence="1" type="ORF">OWV82_008761</name>
</gene>
<comment type="caution">
    <text evidence="1">The sequence shown here is derived from an EMBL/GenBank/DDBJ whole genome shotgun (WGS) entry which is preliminary data.</text>
</comment>
<evidence type="ECO:0000313" key="1">
    <source>
        <dbReference type="EMBL" id="KAJ4721032.1"/>
    </source>
</evidence>
<reference evidence="1 2" key="1">
    <citation type="journal article" date="2023" name="Science">
        <title>Complex scaffold remodeling in plant triterpene biosynthesis.</title>
        <authorList>
            <person name="De La Pena R."/>
            <person name="Hodgson H."/>
            <person name="Liu J.C."/>
            <person name="Stephenson M.J."/>
            <person name="Martin A.C."/>
            <person name="Owen C."/>
            <person name="Harkess A."/>
            <person name="Leebens-Mack J."/>
            <person name="Jimenez L.E."/>
            <person name="Osbourn A."/>
            <person name="Sattely E.S."/>
        </authorList>
    </citation>
    <scope>NUCLEOTIDE SEQUENCE [LARGE SCALE GENOMIC DNA]</scope>
    <source>
        <strain evidence="2">cv. JPN11</strain>
        <tissue evidence="1">Leaf</tissue>
    </source>
</reference>